<evidence type="ECO:0000256" key="11">
    <source>
        <dbReference type="PROSITE-ProRule" id="PRU00042"/>
    </source>
</evidence>
<dbReference type="GO" id="GO:0005634">
    <property type="term" value="C:nucleus"/>
    <property type="evidence" value="ECO:0007669"/>
    <property type="project" value="UniProtKB-SubCell"/>
</dbReference>
<dbReference type="PROSITE" id="PS00028">
    <property type="entry name" value="ZINC_FINGER_C2H2_1"/>
    <property type="match status" value="6"/>
</dbReference>
<feature type="domain" description="C2H2-type" evidence="13">
    <location>
        <begin position="385"/>
        <end position="412"/>
    </location>
</feature>
<feature type="domain" description="C2H2-type" evidence="13">
    <location>
        <begin position="200"/>
        <end position="227"/>
    </location>
</feature>
<dbReference type="OrthoDB" id="6077919at2759"/>
<feature type="domain" description="C2H2-type" evidence="13">
    <location>
        <begin position="228"/>
        <end position="255"/>
    </location>
</feature>
<evidence type="ECO:0000256" key="4">
    <source>
        <dbReference type="ARBA" id="ARBA00022737"/>
    </source>
</evidence>
<keyword evidence="5 11" id="KW-0863">Zinc-finger</keyword>
<dbReference type="Pfam" id="PF13912">
    <property type="entry name" value="zf-C2H2_6"/>
    <property type="match status" value="1"/>
</dbReference>
<organism evidence="14 15">
    <name type="scientific">Allacma fusca</name>
    <dbReference type="NCBI Taxonomy" id="39272"/>
    <lineage>
        <taxon>Eukaryota</taxon>
        <taxon>Metazoa</taxon>
        <taxon>Ecdysozoa</taxon>
        <taxon>Arthropoda</taxon>
        <taxon>Hexapoda</taxon>
        <taxon>Collembola</taxon>
        <taxon>Symphypleona</taxon>
        <taxon>Sminthuridae</taxon>
        <taxon>Allacma</taxon>
    </lineage>
</organism>
<dbReference type="FunFam" id="3.30.160.60:FF:001289">
    <property type="entry name" value="Zinc finger protein 574"/>
    <property type="match status" value="1"/>
</dbReference>
<feature type="compositionally biased region" description="Basic residues" evidence="12">
    <location>
        <begin position="101"/>
        <end position="111"/>
    </location>
</feature>
<evidence type="ECO:0000256" key="2">
    <source>
        <dbReference type="ARBA" id="ARBA00006991"/>
    </source>
</evidence>
<keyword evidence="4" id="KW-0677">Repeat</keyword>
<proteinExistence type="inferred from homology"/>
<keyword evidence="8" id="KW-0238">DNA-binding</keyword>
<feature type="region of interest" description="Disordered" evidence="12">
    <location>
        <begin position="78"/>
        <end position="111"/>
    </location>
</feature>
<dbReference type="GO" id="GO:0000981">
    <property type="term" value="F:DNA-binding transcription factor activity, RNA polymerase II-specific"/>
    <property type="evidence" value="ECO:0007669"/>
    <property type="project" value="TreeGrafter"/>
</dbReference>
<evidence type="ECO:0000256" key="7">
    <source>
        <dbReference type="ARBA" id="ARBA00023015"/>
    </source>
</evidence>
<dbReference type="GO" id="GO:0003677">
    <property type="term" value="F:DNA binding"/>
    <property type="evidence" value="ECO:0007669"/>
    <property type="project" value="UniProtKB-KW"/>
</dbReference>
<protein>
    <recommendedName>
        <fullName evidence="13">C2H2-type domain-containing protein</fullName>
    </recommendedName>
</protein>
<gene>
    <name evidence="14" type="ORF">AFUS01_LOCUS28511</name>
</gene>
<evidence type="ECO:0000256" key="12">
    <source>
        <dbReference type="SAM" id="MobiDB-lite"/>
    </source>
</evidence>
<evidence type="ECO:0000313" key="15">
    <source>
        <dbReference type="Proteomes" id="UP000708208"/>
    </source>
</evidence>
<feature type="compositionally biased region" description="Basic and acidic residues" evidence="12">
    <location>
        <begin position="142"/>
        <end position="156"/>
    </location>
</feature>
<evidence type="ECO:0000256" key="1">
    <source>
        <dbReference type="ARBA" id="ARBA00004123"/>
    </source>
</evidence>
<name>A0A8J2P7U4_9HEXA</name>
<feature type="domain" description="C2H2-type" evidence="13">
    <location>
        <begin position="330"/>
        <end position="357"/>
    </location>
</feature>
<keyword evidence="6" id="KW-0862">Zinc</keyword>
<dbReference type="FunFam" id="3.30.160.60:FF:000624">
    <property type="entry name" value="zinc finger protein 697"/>
    <property type="match status" value="1"/>
</dbReference>
<feature type="region of interest" description="Disordered" evidence="12">
    <location>
        <begin position="142"/>
        <end position="165"/>
    </location>
</feature>
<accession>A0A8J2P7U4</accession>
<dbReference type="Pfam" id="PF12874">
    <property type="entry name" value="zf-met"/>
    <property type="match status" value="1"/>
</dbReference>
<dbReference type="GO" id="GO:0008270">
    <property type="term" value="F:zinc ion binding"/>
    <property type="evidence" value="ECO:0007669"/>
    <property type="project" value="UniProtKB-KW"/>
</dbReference>
<evidence type="ECO:0000256" key="5">
    <source>
        <dbReference type="ARBA" id="ARBA00022771"/>
    </source>
</evidence>
<keyword evidence="10" id="KW-0539">Nucleus</keyword>
<comment type="caution">
    <text evidence="14">The sequence shown here is derived from an EMBL/GenBank/DDBJ whole genome shotgun (WGS) entry which is preliminary data.</text>
</comment>
<dbReference type="Proteomes" id="UP000708208">
    <property type="component" value="Unassembled WGS sequence"/>
</dbReference>
<evidence type="ECO:0000256" key="3">
    <source>
        <dbReference type="ARBA" id="ARBA00022723"/>
    </source>
</evidence>
<dbReference type="AlphaFoldDB" id="A0A8J2P7U4"/>
<comment type="similarity">
    <text evidence="2">Belongs to the krueppel C2H2-type zinc-finger protein family.</text>
</comment>
<sequence>MGSGTEECGNICSLSEVPIENSPDETGLPCCTTNDYFEASGENPSCSEGVFCNGSMVNLSCDQENIVRFVKTEIIEHGGTESIDPGQDSDFSDWEEPNKESRRKLVKNRGFSSKRKSQHMLRITEAQVNVANDNLESVRKEDCSTRVTRSGKETKKSAGVTRSKTKAGKEESTCSYCGAYCGCPSRLRDHMRKHTGERPFQCDDCGKKFVTLPVLRRHAKEHNEHKPYSCSICNKSFAAKSNLLGHMRLHDRKNTVLCSLCGKAYRNQTDLKIHERSHTAFAAQVDVRSHMRSHPIKDLPLKCYICSYDCPTTEVLSDHLETHSQKKKSLQCEICGRVSRNQSEFDIHLRRHTGEKPFHCHCGKSFVSNVILRKHKRRHSDEKPYQCEVCPKRFAAMADMKSHLRSHPAKKLQESILRFNLELLGQYRQEEDDLQIQPLN</sequence>
<evidence type="ECO:0000256" key="10">
    <source>
        <dbReference type="ARBA" id="ARBA00023242"/>
    </source>
</evidence>
<dbReference type="PROSITE" id="PS50157">
    <property type="entry name" value="ZINC_FINGER_C2H2_2"/>
    <property type="match status" value="7"/>
</dbReference>
<dbReference type="Pfam" id="PF00096">
    <property type="entry name" value="zf-C2H2"/>
    <property type="match status" value="4"/>
</dbReference>
<evidence type="ECO:0000313" key="14">
    <source>
        <dbReference type="EMBL" id="CAG7817976.1"/>
    </source>
</evidence>
<evidence type="ECO:0000259" key="13">
    <source>
        <dbReference type="PROSITE" id="PS50157"/>
    </source>
</evidence>
<dbReference type="GO" id="GO:0048598">
    <property type="term" value="P:embryonic morphogenesis"/>
    <property type="evidence" value="ECO:0007669"/>
    <property type="project" value="UniProtKB-ARBA"/>
</dbReference>
<keyword evidence="15" id="KW-1185">Reference proteome</keyword>
<evidence type="ECO:0000256" key="6">
    <source>
        <dbReference type="ARBA" id="ARBA00022833"/>
    </source>
</evidence>
<feature type="domain" description="C2H2-type" evidence="13">
    <location>
        <begin position="358"/>
        <end position="384"/>
    </location>
</feature>
<evidence type="ECO:0000256" key="9">
    <source>
        <dbReference type="ARBA" id="ARBA00023163"/>
    </source>
</evidence>
<keyword evidence="9" id="KW-0804">Transcription</keyword>
<feature type="domain" description="C2H2-type" evidence="13">
    <location>
        <begin position="256"/>
        <end position="283"/>
    </location>
</feature>
<feature type="domain" description="C2H2-type" evidence="13">
    <location>
        <begin position="172"/>
        <end position="199"/>
    </location>
</feature>
<evidence type="ECO:0000256" key="8">
    <source>
        <dbReference type="ARBA" id="ARBA00023125"/>
    </source>
</evidence>
<dbReference type="SMART" id="SM00355">
    <property type="entry name" value="ZnF_C2H2"/>
    <property type="match status" value="8"/>
</dbReference>
<reference evidence="14" key="1">
    <citation type="submission" date="2021-06" db="EMBL/GenBank/DDBJ databases">
        <authorList>
            <person name="Hodson N. C."/>
            <person name="Mongue J. A."/>
            <person name="Jaron S. K."/>
        </authorList>
    </citation>
    <scope>NUCLEOTIDE SEQUENCE</scope>
</reference>
<keyword evidence="3" id="KW-0479">Metal-binding</keyword>
<dbReference type="FunFam" id="3.30.160.60:FF:000100">
    <property type="entry name" value="Zinc finger 45-like"/>
    <property type="match status" value="1"/>
</dbReference>
<dbReference type="EMBL" id="CAJVCH010408376">
    <property type="protein sequence ID" value="CAG7817976.1"/>
    <property type="molecule type" value="Genomic_DNA"/>
</dbReference>
<dbReference type="FunFam" id="3.30.160.60:FF:001480">
    <property type="entry name" value="Si:cabz01071911.3"/>
    <property type="match status" value="1"/>
</dbReference>
<keyword evidence="7" id="KW-0805">Transcription regulation</keyword>
<comment type="subcellular location">
    <subcellularLocation>
        <location evidence="1">Nucleus</location>
    </subcellularLocation>
</comment>
<dbReference type="PANTHER" id="PTHR24394:SF29">
    <property type="entry name" value="MYONEURIN"/>
    <property type="match status" value="1"/>
</dbReference>
<dbReference type="InterPro" id="IPR013087">
    <property type="entry name" value="Znf_C2H2_type"/>
</dbReference>
<dbReference type="PANTHER" id="PTHR24394">
    <property type="entry name" value="ZINC FINGER PROTEIN"/>
    <property type="match status" value="1"/>
</dbReference>